<gene>
    <name evidence="1" type="ORF">GCM10023094_00920</name>
</gene>
<proteinExistence type="predicted"/>
<sequence length="42" mass="4110">MNLVDLINAMATGSTSLGTDSHVDLVSSLFAGSSALGGQLSA</sequence>
<evidence type="ECO:0000313" key="2">
    <source>
        <dbReference type="Proteomes" id="UP001501183"/>
    </source>
</evidence>
<comment type="caution">
    <text evidence="1">The sequence shown here is derived from an EMBL/GenBank/DDBJ whole genome shotgun (WGS) entry which is preliminary data.</text>
</comment>
<dbReference type="EMBL" id="BAABFB010000007">
    <property type="protein sequence ID" value="GAA4471013.1"/>
    <property type="molecule type" value="Genomic_DNA"/>
</dbReference>
<dbReference type="RefSeq" id="WP_345340949.1">
    <property type="nucleotide sequence ID" value="NZ_BAABFB010000007.1"/>
</dbReference>
<dbReference type="Proteomes" id="UP001501183">
    <property type="component" value="Unassembled WGS sequence"/>
</dbReference>
<evidence type="ECO:0000313" key="1">
    <source>
        <dbReference type="EMBL" id="GAA4471013.1"/>
    </source>
</evidence>
<keyword evidence="2" id="KW-1185">Reference proteome</keyword>
<name>A0ABP8NTY2_9NOCA</name>
<protein>
    <submittedName>
        <fullName evidence="1">Uncharacterized protein</fullName>
    </submittedName>
</protein>
<organism evidence="1 2">
    <name type="scientific">Rhodococcus olei</name>
    <dbReference type="NCBI Taxonomy" id="2161675"/>
    <lineage>
        <taxon>Bacteria</taxon>
        <taxon>Bacillati</taxon>
        <taxon>Actinomycetota</taxon>
        <taxon>Actinomycetes</taxon>
        <taxon>Mycobacteriales</taxon>
        <taxon>Nocardiaceae</taxon>
        <taxon>Rhodococcus</taxon>
    </lineage>
</organism>
<accession>A0ABP8NTY2</accession>
<reference evidence="2" key="1">
    <citation type="journal article" date="2019" name="Int. J. Syst. Evol. Microbiol.">
        <title>The Global Catalogue of Microorganisms (GCM) 10K type strain sequencing project: providing services to taxonomists for standard genome sequencing and annotation.</title>
        <authorList>
            <consortium name="The Broad Institute Genomics Platform"/>
            <consortium name="The Broad Institute Genome Sequencing Center for Infectious Disease"/>
            <person name="Wu L."/>
            <person name="Ma J."/>
        </authorList>
    </citation>
    <scope>NUCLEOTIDE SEQUENCE [LARGE SCALE GENOMIC DNA]</scope>
    <source>
        <strain evidence="2">JCM 32206</strain>
    </source>
</reference>